<feature type="domain" description="DUF7847" evidence="2">
    <location>
        <begin position="105"/>
        <end position="251"/>
    </location>
</feature>
<reference evidence="4" key="1">
    <citation type="journal article" date="2019" name="Int. J. Syst. Evol. Microbiol.">
        <title>The Global Catalogue of Microorganisms (GCM) 10K type strain sequencing project: providing services to taxonomists for standard genome sequencing and annotation.</title>
        <authorList>
            <consortium name="The Broad Institute Genomics Platform"/>
            <consortium name="The Broad Institute Genome Sequencing Center for Infectious Disease"/>
            <person name="Wu L."/>
            <person name="Ma J."/>
        </authorList>
    </citation>
    <scope>NUCLEOTIDE SEQUENCE [LARGE SCALE GENOMIC DNA]</scope>
    <source>
        <strain evidence="4">CGMCC 1.15304</strain>
    </source>
</reference>
<keyword evidence="1" id="KW-1133">Transmembrane helix</keyword>
<keyword evidence="1" id="KW-0812">Transmembrane</keyword>
<comment type="caution">
    <text evidence="3">The sequence shown here is derived from an EMBL/GenBank/DDBJ whole genome shotgun (WGS) entry which is preliminary data.</text>
</comment>
<feature type="transmembrane region" description="Helical" evidence="1">
    <location>
        <begin position="118"/>
        <end position="138"/>
    </location>
</feature>
<dbReference type="PANTHER" id="PTHR40076">
    <property type="entry name" value="MEMBRANE PROTEIN-RELATED"/>
    <property type="match status" value="1"/>
</dbReference>
<dbReference type="InterPro" id="IPR010380">
    <property type="entry name" value="DUF975"/>
</dbReference>
<gene>
    <name evidence="3" type="ORF">ACFO5Q_00885</name>
</gene>
<dbReference type="PANTHER" id="PTHR40076:SF1">
    <property type="entry name" value="MEMBRANE PROTEIN"/>
    <property type="match status" value="1"/>
</dbReference>
<feature type="transmembrane region" description="Helical" evidence="1">
    <location>
        <begin position="220"/>
        <end position="248"/>
    </location>
</feature>
<dbReference type="EMBL" id="JBHSCR010000001">
    <property type="protein sequence ID" value="MFC4346398.1"/>
    <property type="molecule type" value="Genomic_DNA"/>
</dbReference>
<name>A0ABV8U6G4_9PROT</name>
<evidence type="ECO:0000313" key="4">
    <source>
        <dbReference type="Proteomes" id="UP001595776"/>
    </source>
</evidence>
<keyword evidence="1" id="KW-0472">Membrane</keyword>
<protein>
    <recommendedName>
        <fullName evidence="2">DUF7847 domain-containing protein</fullName>
    </recommendedName>
</protein>
<feature type="transmembrane region" description="Helical" evidence="1">
    <location>
        <begin position="144"/>
        <end position="162"/>
    </location>
</feature>
<feature type="transmembrane region" description="Helical" evidence="1">
    <location>
        <begin position="74"/>
        <end position="97"/>
    </location>
</feature>
<sequence length="268" mass="27814">MTDSVSAESVKPEFRIGEVLSQTFGTYFGNFFKFLVVSFIGYVVIIGGVGLITGSGLMISQSAAANPLVAPGQFFLNFLLMMVAAAVIQASITFGAVEHQAGRAASVVGMMKAGVRSAIPVVLATVVMSVFVFIGSIFLLVPGIIIWLMLSVTVPAIVSEKLGMADGLKRSQDLTTGFKWQVFGAFIVVMIAIWLFQIFLGMLLVGLGTTASAGGSGGSALAVVIMIISIAMGSLVYGLMGSAVAAVYTNLRAAKEGTSVDEIASVFA</sequence>
<dbReference type="Proteomes" id="UP001595776">
    <property type="component" value="Unassembled WGS sequence"/>
</dbReference>
<dbReference type="RefSeq" id="WP_068150847.1">
    <property type="nucleotide sequence ID" value="NZ_JBHSCR010000001.1"/>
</dbReference>
<feature type="transmembrane region" description="Helical" evidence="1">
    <location>
        <begin position="31"/>
        <end position="54"/>
    </location>
</feature>
<evidence type="ECO:0000313" key="3">
    <source>
        <dbReference type="EMBL" id="MFC4346398.1"/>
    </source>
</evidence>
<keyword evidence="4" id="KW-1185">Reference proteome</keyword>
<proteinExistence type="predicted"/>
<dbReference type="Pfam" id="PF25231">
    <property type="entry name" value="DUF7847"/>
    <property type="match status" value="1"/>
</dbReference>
<evidence type="ECO:0000259" key="2">
    <source>
        <dbReference type="Pfam" id="PF25231"/>
    </source>
</evidence>
<feature type="transmembrane region" description="Helical" evidence="1">
    <location>
        <begin position="182"/>
        <end position="208"/>
    </location>
</feature>
<dbReference type="InterPro" id="IPR057169">
    <property type="entry name" value="DUF7847"/>
</dbReference>
<evidence type="ECO:0000256" key="1">
    <source>
        <dbReference type="SAM" id="Phobius"/>
    </source>
</evidence>
<organism evidence="3 4">
    <name type="scientific">Kordiimonas lipolytica</name>
    <dbReference type="NCBI Taxonomy" id="1662421"/>
    <lineage>
        <taxon>Bacteria</taxon>
        <taxon>Pseudomonadati</taxon>
        <taxon>Pseudomonadota</taxon>
        <taxon>Alphaproteobacteria</taxon>
        <taxon>Kordiimonadales</taxon>
        <taxon>Kordiimonadaceae</taxon>
        <taxon>Kordiimonas</taxon>
    </lineage>
</organism>
<accession>A0ABV8U6G4</accession>